<keyword evidence="5" id="KW-1185">Reference proteome</keyword>
<comment type="similarity">
    <text evidence="1">Belongs to the short-chain fatty acyl-CoA assimilation regulator (ScfR) family.</text>
</comment>
<dbReference type="SUPFAM" id="SSF47413">
    <property type="entry name" value="lambda repressor-like DNA-binding domains"/>
    <property type="match status" value="1"/>
</dbReference>
<dbReference type="InterPro" id="IPR010359">
    <property type="entry name" value="IrrE_HExxH"/>
</dbReference>
<dbReference type="PANTHER" id="PTHR46797:SF1">
    <property type="entry name" value="METHYLPHOSPHONATE SYNTHASE"/>
    <property type="match status" value="1"/>
</dbReference>
<dbReference type="Pfam" id="PF06114">
    <property type="entry name" value="Peptidase_M78"/>
    <property type="match status" value="1"/>
</dbReference>
<dbReference type="InterPro" id="IPR010982">
    <property type="entry name" value="Lambda_DNA-bd_dom_sf"/>
</dbReference>
<evidence type="ECO:0000259" key="3">
    <source>
        <dbReference type="PROSITE" id="PS50943"/>
    </source>
</evidence>
<evidence type="ECO:0000256" key="2">
    <source>
        <dbReference type="ARBA" id="ARBA00023125"/>
    </source>
</evidence>
<feature type="domain" description="HTH cro/C1-type" evidence="3">
    <location>
        <begin position="25"/>
        <end position="79"/>
    </location>
</feature>
<evidence type="ECO:0000313" key="4">
    <source>
        <dbReference type="EMBL" id="MFC6084077.1"/>
    </source>
</evidence>
<dbReference type="Gene3D" id="1.10.260.40">
    <property type="entry name" value="lambda repressor-like DNA-binding domains"/>
    <property type="match status" value="1"/>
</dbReference>
<dbReference type="EMBL" id="JBHSRF010000037">
    <property type="protein sequence ID" value="MFC6084077.1"/>
    <property type="molecule type" value="Genomic_DNA"/>
</dbReference>
<dbReference type="InterPro" id="IPR050807">
    <property type="entry name" value="TransReg_Diox_bact_type"/>
</dbReference>
<evidence type="ECO:0000313" key="5">
    <source>
        <dbReference type="Proteomes" id="UP001596137"/>
    </source>
</evidence>
<comment type="caution">
    <text evidence="4">The sequence shown here is derived from an EMBL/GenBank/DDBJ whole genome shotgun (WGS) entry which is preliminary data.</text>
</comment>
<organism evidence="4 5">
    <name type="scientific">Sphaerisporangium aureirubrum</name>
    <dbReference type="NCBI Taxonomy" id="1544736"/>
    <lineage>
        <taxon>Bacteria</taxon>
        <taxon>Bacillati</taxon>
        <taxon>Actinomycetota</taxon>
        <taxon>Actinomycetes</taxon>
        <taxon>Streptosporangiales</taxon>
        <taxon>Streptosporangiaceae</taxon>
        <taxon>Sphaerisporangium</taxon>
    </lineage>
</organism>
<dbReference type="SMART" id="SM00530">
    <property type="entry name" value="HTH_XRE"/>
    <property type="match status" value="1"/>
</dbReference>
<dbReference type="CDD" id="cd00093">
    <property type="entry name" value="HTH_XRE"/>
    <property type="match status" value="1"/>
</dbReference>
<accession>A0ABW1NMT9</accession>
<evidence type="ECO:0000256" key="1">
    <source>
        <dbReference type="ARBA" id="ARBA00007227"/>
    </source>
</evidence>
<dbReference type="Pfam" id="PF13560">
    <property type="entry name" value="HTH_31"/>
    <property type="match status" value="1"/>
</dbReference>
<gene>
    <name evidence="4" type="ORF">ACFP1K_23150</name>
</gene>
<dbReference type="PROSITE" id="PS50943">
    <property type="entry name" value="HTH_CROC1"/>
    <property type="match status" value="1"/>
</dbReference>
<dbReference type="Proteomes" id="UP001596137">
    <property type="component" value="Unassembled WGS sequence"/>
</dbReference>
<proteinExistence type="inferred from homology"/>
<dbReference type="RefSeq" id="WP_380756750.1">
    <property type="nucleotide sequence ID" value="NZ_JBHSRF010000037.1"/>
</dbReference>
<dbReference type="InterPro" id="IPR001387">
    <property type="entry name" value="Cro/C1-type_HTH"/>
</dbReference>
<sequence length="489" mass="54887">MASLVGEEPLTLTQELDLLAFGQRLRHLRKQRGLTLSELGERVGRAPSQLSLLENGKREPKLSLLKSLASALSVPVEELLRRQAPSRRAQLEIALEEAQRDPLYAGLGLSRLKVSARVPNDVLEHILGLYEELRARQARGTATPEEARAANAELRRKQREQGNYFAEIEAAAAEALAAVGYRTGALSQGTVQALVTHFGFTVRNVQDLPRSVRSITDLRNRRIYVKNEQLGMHTPRTILLQTLGHLALGHHRPRDFADFLRQRTEANYFAAAVLVPEATAVPYLREAKQNRALSVEDLRDVFAVSYEMAAHRFTNLATHHLDLACHFVRNDAGGIIYKAYENDGIVFPADEQGAIEGQRMCLRWSGRQVFLTPDRFSVHYQYSDSPTGTYFCVAHVDPSRERDFAITLGVPYRESRWFRGRETTNRTRSDCPSGDCCRRPPAELTQRWEGYAWPSARANSHVLAALPPGSFPGVDEADVYTFLERHAAV</sequence>
<reference evidence="5" key="1">
    <citation type="journal article" date="2019" name="Int. J. Syst. Evol. Microbiol.">
        <title>The Global Catalogue of Microorganisms (GCM) 10K type strain sequencing project: providing services to taxonomists for standard genome sequencing and annotation.</title>
        <authorList>
            <consortium name="The Broad Institute Genomics Platform"/>
            <consortium name="The Broad Institute Genome Sequencing Center for Infectious Disease"/>
            <person name="Wu L."/>
            <person name="Ma J."/>
        </authorList>
    </citation>
    <scope>NUCLEOTIDE SEQUENCE [LARGE SCALE GENOMIC DNA]</scope>
    <source>
        <strain evidence="5">JCM 30346</strain>
    </source>
</reference>
<name>A0ABW1NMT9_9ACTN</name>
<protein>
    <submittedName>
        <fullName evidence="4">Helix-turn-helix domain-containing protein</fullName>
    </submittedName>
</protein>
<keyword evidence="2" id="KW-0238">DNA-binding</keyword>
<dbReference type="PANTHER" id="PTHR46797">
    <property type="entry name" value="HTH-TYPE TRANSCRIPTIONAL REGULATOR"/>
    <property type="match status" value="1"/>
</dbReference>